<organism evidence="1 2">
    <name type="scientific">Sphaerisporangium corydalis</name>
    <dbReference type="NCBI Taxonomy" id="1441875"/>
    <lineage>
        <taxon>Bacteria</taxon>
        <taxon>Bacillati</taxon>
        <taxon>Actinomycetota</taxon>
        <taxon>Actinomycetes</taxon>
        <taxon>Streptosporangiales</taxon>
        <taxon>Streptosporangiaceae</taxon>
        <taxon>Sphaerisporangium</taxon>
    </lineage>
</organism>
<gene>
    <name evidence="1" type="ORF">ACFO8L_25535</name>
</gene>
<dbReference type="InterPro" id="IPR054058">
    <property type="entry name" value="HTH_67"/>
</dbReference>
<proteinExistence type="predicted"/>
<dbReference type="EMBL" id="JBHSFN010000016">
    <property type="protein sequence ID" value="MFC4589477.1"/>
    <property type="molecule type" value="Genomic_DNA"/>
</dbReference>
<sequence>MRSVVSTHTARRAWRRLEPVHGMIYFVPEAVKQFTALGVSDRQMGYFASRAAALGRASAEVVIATFYNFNPELVRRALPAVWEITTPEQLLDARLRAAGDALQRAGLDRHPDLAETVTLARRAAEAACEHLEGRPLFAAHTTLPWPTEPHLVLWHAQTLLREFRGDGHVAALTFEGVNGREALVLHAASGEVPAVFLKASRGWSPAQWRETEDDLRGRGLLGEGLTLTERGQALRRGIEERTDTLALPAYDVLGEDDCARLAEIARSFGRGVVDSGLLNVG</sequence>
<evidence type="ECO:0000313" key="2">
    <source>
        <dbReference type="Proteomes" id="UP001595891"/>
    </source>
</evidence>
<evidence type="ECO:0008006" key="3">
    <source>
        <dbReference type="Google" id="ProtNLM"/>
    </source>
</evidence>
<dbReference type="NCBIfam" id="NF047719">
    <property type="entry name" value="SCO6745_fam_HTH"/>
    <property type="match status" value="1"/>
</dbReference>
<protein>
    <recommendedName>
        <fullName evidence="3">SalK</fullName>
    </recommendedName>
</protein>
<reference evidence="2" key="1">
    <citation type="journal article" date="2019" name="Int. J. Syst. Evol. Microbiol.">
        <title>The Global Catalogue of Microorganisms (GCM) 10K type strain sequencing project: providing services to taxonomists for standard genome sequencing and annotation.</title>
        <authorList>
            <consortium name="The Broad Institute Genomics Platform"/>
            <consortium name="The Broad Institute Genome Sequencing Center for Infectious Disease"/>
            <person name="Wu L."/>
            <person name="Ma J."/>
        </authorList>
    </citation>
    <scope>NUCLEOTIDE SEQUENCE [LARGE SCALE GENOMIC DNA]</scope>
    <source>
        <strain evidence="2">CCUG 49560</strain>
    </source>
</reference>
<accession>A0ABV9ELK6</accession>
<dbReference type="RefSeq" id="WP_262843954.1">
    <property type="nucleotide sequence ID" value="NZ_JANZYP010000023.1"/>
</dbReference>
<name>A0ABV9ELK6_9ACTN</name>
<evidence type="ECO:0000313" key="1">
    <source>
        <dbReference type="EMBL" id="MFC4589477.1"/>
    </source>
</evidence>
<dbReference type="Pfam" id="PF21863">
    <property type="entry name" value="HTH_67"/>
    <property type="match status" value="1"/>
</dbReference>
<dbReference type="Proteomes" id="UP001595891">
    <property type="component" value="Unassembled WGS sequence"/>
</dbReference>
<keyword evidence="2" id="KW-1185">Reference proteome</keyword>
<comment type="caution">
    <text evidence="1">The sequence shown here is derived from an EMBL/GenBank/DDBJ whole genome shotgun (WGS) entry which is preliminary data.</text>
</comment>